<dbReference type="AlphaFoldDB" id="A0A0N4VNP3"/>
<keyword evidence="2" id="KW-1185">Reference proteome</keyword>
<dbReference type="WBParaSite" id="EVEC_0001261101-mRNA-1">
    <property type="protein sequence ID" value="EVEC_0001261101-mRNA-1"/>
    <property type="gene ID" value="EVEC_0001261101"/>
</dbReference>
<reference evidence="1 2" key="2">
    <citation type="submission" date="2018-10" db="EMBL/GenBank/DDBJ databases">
        <authorList>
            <consortium name="Pathogen Informatics"/>
        </authorList>
    </citation>
    <scope>NUCLEOTIDE SEQUENCE [LARGE SCALE GENOMIC DNA]</scope>
</reference>
<evidence type="ECO:0000313" key="3">
    <source>
        <dbReference type="WBParaSite" id="EVEC_0001261101-mRNA-1"/>
    </source>
</evidence>
<evidence type="ECO:0000313" key="1">
    <source>
        <dbReference type="EMBL" id="VDD97038.1"/>
    </source>
</evidence>
<sequence length="99" mass="11137">MSVQAFSVKLGGRSEKQCADAQRDLRPPRAASLLFVRRDQHHTTRSPLNARGPEVSLAGILKPEFFLRSEQRVTVKRAASAKRHLGRAWTADLLCVRQM</sequence>
<dbReference type="EMBL" id="UXUI01012700">
    <property type="protein sequence ID" value="VDD97038.1"/>
    <property type="molecule type" value="Genomic_DNA"/>
</dbReference>
<reference evidence="3" key="1">
    <citation type="submission" date="2017-02" db="UniProtKB">
        <authorList>
            <consortium name="WormBaseParasite"/>
        </authorList>
    </citation>
    <scope>IDENTIFICATION</scope>
</reference>
<dbReference type="Proteomes" id="UP000274131">
    <property type="component" value="Unassembled WGS sequence"/>
</dbReference>
<evidence type="ECO:0000313" key="2">
    <source>
        <dbReference type="Proteomes" id="UP000274131"/>
    </source>
</evidence>
<accession>A0A0N4VNP3</accession>
<organism evidence="3">
    <name type="scientific">Enterobius vermicularis</name>
    <name type="common">Human pinworm</name>
    <dbReference type="NCBI Taxonomy" id="51028"/>
    <lineage>
        <taxon>Eukaryota</taxon>
        <taxon>Metazoa</taxon>
        <taxon>Ecdysozoa</taxon>
        <taxon>Nematoda</taxon>
        <taxon>Chromadorea</taxon>
        <taxon>Rhabditida</taxon>
        <taxon>Spirurina</taxon>
        <taxon>Oxyuridomorpha</taxon>
        <taxon>Oxyuroidea</taxon>
        <taxon>Oxyuridae</taxon>
        <taxon>Enterobius</taxon>
    </lineage>
</organism>
<gene>
    <name evidence="1" type="ORF">EVEC_LOCUS11789</name>
</gene>
<protein>
    <submittedName>
        <fullName evidence="1 3">Uncharacterized protein</fullName>
    </submittedName>
</protein>
<name>A0A0N4VNP3_ENTVE</name>
<proteinExistence type="predicted"/>